<accession>A0AAJ0GSE5</accession>
<dbReference type="InterPro" id="IPR056924">
    <property type="entry name" value="SH3_Tf2-1"/>
</dbReference>
<comment type="caution">
    <text evidence="3">The sequence shown here is derived from an EMBL/GenBank/DDBJ whole genome shotgun (WGS) entry which is preliminary data.</text>
</comment>
<evidence type="ECO:0000259" key="2">
    <source>
        <dbReference type="Pfam" id="PF24626"/>
    </source>
</evidence>
<keyword evidence="4" id="KW-1185">Reference proteome</keyword>
<proteinExistence type="predicted"/>
<evidence type="ECO:0000256" key="1">
    <source>
        <dbReference type="ARBA" id="ARBA00011353"/>
    </source>
</evidence>
<evidence type="ECO:0000313" key="4">
    <source>
        <dbReference type="Proteomes" id="UP001273166"/>
    </source>
</evidence>
<dbReference type="Gene3D" id="2.40.50.40">
    <property type="match status" value="1"/>
</dbReference>
<evidence type="ECO:0000313" key="3">
    <source>
        <dbReference type="EMBL" id="KAK3305065.1"/>
    </source>
</evidence>
<reference evidence="3" key="2">
    <citation type="submission" date="2023-06" db="EMBL/GenBank/DDBJ databases">
        <authorList>
            <consortium name="Lawrence Berkeley National Laboratory"/>
            <person name="Mondo S.J."/>
            <person name="Hensen N."/>
            <person name="Bonometti L."/>
            <person name="Westerberg I."/>
            <person name="Brannstrom I.O."/>
            <person name="Guillou S."/>
            <person name="Cros-Aarteil S."/>
            <person name="Calhoun S."/>
            <person name="Haridas S."/>
            <person name="Kuo A."/>
            <person name="Pangilinan J."/>
            <person name="Riley R."/>
            <person name="Labutti K."/>
            <person name="Andreopoulos B."/>
            <person name="Lipzen A."/>
            <person name="Chen C."/>
            <person name="Yanf M."/>
            <person name="Daum C."/>
            <person name="Ng V."/>
            <person name="Clum A."/>
            <person name="Steindorff A."/>
            <person name="Ohm R."/>
            <person name="Martin F."/>
            <person name="Silar P."/>
            <person name="Natvig D."/>
            <person name="Lalanne C."/>
            <person name="Gautier V."/>
            <person name="Ament-Velasquez S.L."/>
            <person name="Kruys A."/>
            <person name="Hutchinson M.I."/>
            <person name="Powell A.J."/>
            <person name="Barry K."/>
            <person name="Miller A.N."/>
            <person name="Grigoriev I.V."/>
            <person name="Debuchy R."/>
            <person name="Gladieux P."/>
            <person name="Thoren M.H."/>
            <person name="Johannesson H."/>
        </authorList>
    </citation>
    <scope>NUCLEOTIDE SEQUENCE</scope>
    <source>
        <strain evidence="3">CBS 333.67</strain>
    </source>
</reference>
<feature type="domain" description="Tf2-1-like SH3-like" evidence="2">
    <location>
        <begin position="15"/>
        <end position="75"/>
    </location>
</feature>
<dbReference type="EMBL" id="JAUDZG010000004">
    <property type="protein sequence ID" value="KAK3305065.1"/>
    <property type="molecule type" value="Genomic_DNA"/>
</dbReference>
<reference evidence="3" key="1">
    <citation type="journal article" date="2023" name="Mol. Phylogenet. Evol.">
        <title>Genome-scale phylogeny and comparative genomics of the fungal order Sordariales.</title>
        <authorList>
            <person name="Hensen N."/>
            <person name="Bonometti L."/>
            <person name="Westerberg I."/>
            <person name="Brannstrom I.O."/>
            <person name="Guillou S."/>
            <person name="Cros-Aarteil S."/>
            <person name="Calhoun S."/>
            <person name="Haridas S."/>
            <person name="Kuo A."/>
            <person name="Mondo S."/>
            <person name="Pangilinan J."/>
            <person name="Riley R."/>
            <person name="LaButti K."/>
            <person name="Andreopoulos B."/>
            <person name="Lipzen A."/>
            <person name="Chen C."/>
            <person name="Yan M."/>
            <person name="Daum C."/>
            <person name="Ng V."/>
            <person name="Clum A."/>
            <person name="Steindorff A."/>
            <person name="Ohm R.A."/>
            <person name="Martin F."/>
            <person name="Silar P."/>
            <person name="Natvig D.O."/>
            <person name="Lalanne C."/>
            <person name="Gautier V."/>
            <person name="Ament-Velasquez S.L."/>
            <person name="Kruys A."/>
            <person name="Hutchinson M.I."/>
            <person name="Powell A.J."/>
            <person name="Barry K."/>
            <person name="Miller A.N."/>
            <person name="Grigoriev I.V."/>
            <person name="Debuchy R."/>
            <person name="Gladieux P."/>
            <person name="Hiltunen Thoren M."/>
            <person name="Johannesson H."/>
        </authorList>
    </citation>
    <scope>NUCLEOTIDE SEQUENCE</scope>
    <source>
        <strain evidence="3">CBS 333.67</strain>
    </source>
</reference>
<dbReference type="RefSeq" id="XP_062720845.1">
    <property type="nucleotide sequence ID" value="XM_062866932.1"/>
</dbReference>
<dbReference type="GeneID" id="87885761"/>
<comment type="subunit">
    <text evidence="1">Component of the NuA4 histone acetyltransferase complex.</text>
</comment>
<protein>
    <recommendedName>
        <fullName evidence="2">Tf2-1-like SH3-like domain-containing protein</fullName>
    </recommendedName>
</protein>
<name>A0AAJ0GSE5_9PEZI</name>
<sequence>MSERTIASRIGGELDMVYLRLHKGYHLPGKPSRKWSSQRAGPFKIVRKVYNLAYKLDFPKSWKVWPVVSAAQLYKVPQEPDPFERVTPPPPPVIRNKKPAVEYLVKYLGWEDMHNQWEYKEKGIKRKEYEAIKEIPKLENQIRIDLPVRKDLGEFQKIDVE</sequence>
<organism evidence="3 4">
    <name type="scientific">Chaetomium strumarium</name>
    <dbReference type="NCBI Taxonomy" id="1170767"/>
    <lineage>
        <taxon>Eukaryota</taxon>
        <taxon>Fungi</taxon>
        <taxon>Dikarya</taxon>
        <taxon>Ascomycota</taxon>
        <taxon>Pezizomycotina</taxon>
        <taxon>Sordariomycetes</taxon>
        <taxon>Sordariomycetidae</taxon>
        <taxon>Sordariales</taxon>
        <taxon>Chaetomiaceae</taxon>
        <taxon>Chaetomium</taxon>
    </lineage>
</organism>
<dbReference type="SUPFAM" id="SSF54160">
    <property type="entry name" value="Chromo domain-like"/>
    <property type="match status" value="1"/>
</dbReference>
<dbReference type="AlphaFoldDB" id="A0AAJ0GSE5"/>
<dbReference type="Pfam" id="PF24626">
    <property type="entry name" value="SH3_Tf2-1"/>
    <property type="match status" value="1"/>
</dbReference>
<gene>
    <name evidence="3" type="ORF">B0T15DRAFT_493265</name>
</gene>
<dbReference type="Proteomes" id="UP001273166">
    <property type="component" value="Unassembled WGS sequence"/>
</dbReference>
<dbReference type="InterPro" id="IPR016197">
    <property type="entry name" value="Chromo-like_dom_sf"/>
</dbReference>